<dbReference type="Gene3D" id="3.40.50.2000">
    <property type="entry name" value="Glycogen Phosphorylase B"/>
    <property type="match status" value="1"/>
</dbReference>
<sequence length="114" mass="13798">LRKHGWFINYKFLRNYKDLLFIGLPDEYDDLKKEIPNLEFYDCKDFLEMAQIIKSSKFFLGNLSLGFHIAEGLKVPRLLEGSPIDVVYYPHGDQAYTFFFQEHFEKWFSYLYYL</sequence>
<reference evidence="1" key="1">
    <citation type="submission" date="2018-05" db="EMBL/GenBank/DDBJ databases">
        <authorList>
            <person name="Lanie J.A."/>
            <person name="Ng W.-L."/>
            <person name="Kazmierczak K.M."/>
            <person name="Andrzejewski T.M."/>
            <person name="Davidsen T.M."/>
            <person name="Wayne K.J."/>
            <person name="Tettelin H."/>
            <person name="Glass J.I."/>
            <person name="Rusch D."/>
            <person name="Podicherti R."/>
            <person name="Tsui H.-C.T."/>
            <person name="Winkler M.E."/>
        </authorList>
    </citation>
    <scope>NUCLEOTIDE SEQUENCE</scope>
</reference>
<evidence type="ECO:0000313" key="1">
    <source>
        <dbReference type="EMBL" id="SVD09523.1"/>
    </source>
</evidence>
<accession>A0A382SI56</accession>
<feature type="non-terminal residue" evidence="1">
    <location>
        <position position="1"/>
    </location>
</feature>
<dbReference type="EMBL" id="UINC01129258">
    <property type="protein sequence ID" value="SVD09523.1"/>
    <property type="molecule type" value="Genomic_DNA"/>
</dbReference>
<proteinExistence type="predicted"/>
<name>A0A382SI56_9ZZZZ</name>
<protein>
    <submittedName>
        <fullName evidence="1">Uncharacterized protein</fullName>
    </submittedName>
</protein>
<gene>
    <name evidence="1" type="ORF">METZ01_LOCUS362377</name>
</gene>
<dbReference type="AlphaFoldDB" id="A0A382SI56"/>
<organism evidence="1">
    <name type="scientific">marine metagenome</name>
    <dbReference type="NCBI Taxonomy" id="408172"/>
    <lineage>
        <taxon>unclassified sequences</taxon>
        <taxon>metagenomes</taxon>
        <taxon>ecological metagenomes</taxon>
    </lineage>
</organism>